<dbReference type="EMBL" id="AZMM01004844">
    <property type="protein sequence ID" value="ETJ41230.1"/>
    <property type="molecule type" value="Genomic_DNA"/>
</dbReference>
<accession>W1YHP1</accession>
<comment type="caution">
    <text evidence="1">The sequence shown here is derived from an EMBL/GenBank/DDBJ whole genome shotgun (WGS) entry which is preliminary data.</text>
</comment>
<name>W1YHP1_9ZZZZ</name>
<sequence>LLAGRMHAAGSGEPVMTADDVARPAGAENFILYKIESMRL</sequence>
<dbReference type="AlphaFoldDB" id="W1YHP1"/>
<organism evidence="1">
    <name type="scientific">human gut metagenome</name>
    <dbReference type="NCBI Taxonomy" id="408170"/>
    <lineage>
        <taxon>unclassified sequences</taxon>
        <taxon>metagenomes</taxon>
        <taxon>organismal metagenomes</taxon>
    </lineage>
</organism>
<feature type="non-terminal residue" evidence="1">
    <location>
        <position position="1"/>
    </location>
</feature>
<evidence type="ECO:0000313" key="1">
    <source>
        <dbReference type="EMBL" id="ETJ41230.1"/>
    </source>
</evidence>
<gene>
    <name evidence="1" type="ORF">Q604_UNBC04844G0001</name>
</gene>
<reference evidence="1" key="1">
    <citation type="submission" date="2013-12" db="EMBL/GenBank/DDBJ databases">
        <title>A Varibaculum cambriense genome reconstructed from a premature infant gut community with otherwise low bacterial novelty that shifts toward anaerobic metabolism during the third week of life.</title>
        <authorList>
            <person name="Brown C.T."/>
            <person name="Sharon I."/>
            <person name="Thomas B.C."/>
            <person name="Castelle C.J."/>
            <person name="Morowitz M.J."/>
            <person name="Banfield J.F."/>
        </authorList>
    </citation>
    <scope>NUCLEOTIDE SEQUENCE</scope>
</reference>
<protein>
    <submittedName>
        <fullName evidence="1">PEP phosphonomutase family protein</fullName>
    </submittedName>
</protein>
<proteinExistence type="predicted"/>